<evidence type="ECO:0000259" key="5">
    <source>
        <dbReference type="Pfam" id="PF00108"/>
    </source>
</evidence>
<keyword evidence="3 4" id="KW-0012">Acyltransferase</keyword>
<reference evidence="7" key="1">
    <citation type="journal article" date="2014" name="Int. J. Syst. Evol. Microbiol.">
        <title>Complete genome sequence of Corynebacterium casei LMG S-19264T (=DSM 44701T), isolated from a smear-ripened cheese.</title>
        <authorList>
            <consortium name="US DOE Joint Genome Institute (JGI-PGF)"/>
            <person name="Walter F."/>
            <person name="Albersmeier A."/>
            <person name="Kalinowski J."/>
            <person name="Ruckert C."/>
        </authorList>
    </citation>
    <scope>NUCLEOTIDE SEQUENCE</scope>
    <source>
        <strain evidence="7">KCTC 42590</strain>
    </source>
</reference>
<dbReference type="CDD" id="cd00751">
    <property type="entry name" value="thiolase"/>
    <property type="match status" value="1"/>
</dbReference>
<reference evidence="7" key="2">
    <citation type="submission" date="2020-09" db="EMBL/GenBank/DDBJ databases">
        <authorList>
            <person name="Sun Q."/>
            <person name="Kim S."/>
        </authorList>
    </citation>
    <scope>NUCLEOTIDE SEQUENCE</scope>
    <source>
        <strain evidence="7">KCTC 42590</strain>
    </source>
</reference>
<dbReference type="AlphaFoldDB" id="A0A919E618"/>
<dbReference type="RefSeq" id="WP_191250436.1">
    <property type="nucleotide sequence ID" value="NZ_BNCI01000001.1"/>
</dbReference>
<dbReference type="EMBL" id="BNCI01000001">
    <property type="protein sequence ID" value="GHF17579.1"/>
    <property type="molecule type" value="Genomic_DNA"/>
</dbReference>
<dbReference type="PIRSF" id="PIRSF000429">
    <property type="entry name" value="Ac-CoA_Ac_transf"/>
    <property type="match status" value="1"/>
</dbReference>
<protein>
    <submittedName>
        <fullName evidence="7">Acetyl-CoA acetyltransferase</fullName>
    </submittedName>
</protein>
<dbReference type="Pfam" id="PF02803">
    <property type="entry name" value="Thiolase_C"/>
    <property type="match status" value="1"/>
</dbReference>
<organism evidence="7 8">
    <name type="scientific">Kordiimonas sediminis</name>
    <dbReference type="NCBI Taxonomy" id="1735581"/>
    <lineage>
        <taxon>Bacteria</taxon>
        <taxon>Pseudomonadati</taxon>
        <taxon>Pseudomonadota</taxon>
        <taxon>Alphaproteobacteria</taxon>
        <taxon>Kordiimonadales</taxon>
        <taxon>Kordiimonadaceae</taxon>
        <taxon>Kordiimonas</taxon>
    </lineage>
</organism>
<dbReference type="PANTHER" id="PTHR43365">
    <property type="entry name" value="BLR7806 PROTEIN"/>
    <property type="match status" value="1"/>
</dbReference>
<dbReference type="InterPro" id="IPR002155">
    <property type="entry name" value="Thiolase"/>
</dbReference>
<evidence type="ECO:0000256" key="4">
    <source>
        <dbReference type="RuleBase" id="RU003557"/>
    </source>
</evidence>
<evidence type="ECO:0000313" key="7">
    <source>
        <dbReference type="EMBL" id="GHF17579.1"/>
    </source>
</evidence>
<feature type="domain" description="Thiolase N-terminal" evidence="5">
    <location>
        <begin position="6"/>
        <end position="230"/>
    </location>
</feature>
<dbReference type="NCBIfam" id="TIGR01930">
    <property type="entry name" value="AcCoA-C-Actrans"/>
    <property type="match status" value="1"/>
</dbReference>
<dbReference type="Gene3D" id="3.40.47.10">
    <property type="match status" value="2"/>
</dbReference>
<keyword evidence="8" id="KW-1185">Reference proteome</keyword>
<evidence type="ECO:0000259" key="6">
    <source>
        <dbReference type="Pfam" id="PF02803"/>
    </source>
</evidence>
<dbReference type="InterPro" id="IPR020616">
    <property type="entry name" value="Thiolase_N"/>
</dbReference>
<gene>
    <name evidence="7" type="ORF">GCM10017044_09970</name>
</gene>
<evidence type="ECO:0000256" key="3">
    <source>
        <dbReference type="ARBA" id="ARBA00023315"/>
    </source>
</evidence>
<dbReference type="Pfam" id="PF00108">
    <property type="entry name" value="Thiolase_N"/>
    <property type="match status" value="1"/>
</dbReference>
<proteinExistence type="inferred from homology"/>
<evidence type="ECO:0000313" key="8">
    <source>
        <dbReference type="Proteomes" id="UP000630923"/>
    </source>
</evidence>
<comment type="similarity">
    <text evidence="1 4">Belongs to the thiolase-like superfamily. Thiolase family.</text>
</comment>
<sequence length="403" mass="41283">MSTPNVFICDAVRTARGKAKDTGGLHAVKPADLMAKLYLALADRNGLDLNTVDDVVLGCVTQVGDQGSNIARTSALLTEKMDTVGGVTVTRYCTSGLDAAILAATKIQSGLDTLNITGGIESMSRVPMLADKGAFFVDADVATRAKSVPLGISADLIASLYGISRMDADTYAATSQARAAAARANGYFQKSIIPITNPETGQIISEDECIREGTTAETLAGMEPSFAGLGAKGFDAAIVAMFDNLEAITHIHHAGNSPAMCDGGSAVILASDEALSATGLKPRAKILSMANGCVTPVMGLTGGFEAAKLAMQKAGMTASDIDLVEFNEAFAAVSVQFLNDSGFSHDQVNVNGGAIAMGHAMGSSGTALIGILLDELERRGLQTGLVSLSGGAGVGTAMVLERV</sequence>
<evidence type="ECO:0000256" key="1">
    <source>
        <dbReference type="ARBA" id="ARBA00010982"/>
    </source>
</evidence>
<evidence type="ECO:0000256" key="2">
    <source>
        <dbReference type="ARBA" id="ARBA00022679"/>
    </source>
</evidence>
<feature type="domain" description="Thiolase C-terminal" evidence="6">
    <location>
        <begin position="280"/>
        <end position="402"/>
    </location>
</feature>
<dbReference type="SUPFAM" id="SSF53901">
    <property type="entry name" value="Thiolase-like"/>
    <property type="match status" value="2"/>
</dbReference>
<dbReference type="PANTHER" id="PTHR43365:SF1">
    <property type="entry name" value="ACETYL-COA C-ACYLTRANSFERASE"/>
    <property type="match status" value="1"/>
</dbReference>
<dbReference type="GO" id="GO:0003988">
    <property type="term" value="F:acetyl-CoA C-acyltransferase activity"/>
    <property type="evidence" value="ECO:0007669"/>
    <property type="project" value="UniProtKB-ARBA"/>
</dbReference>
<dbReference type="InterPro" id="IPR016039">
    <property type="entry name" value="Thiolase-like"/>
</dbReference>
<keyword evidence="2 4" id="KW-0808">Transferase</keyword>
<dbReference type="Proteomes" id="UP000630923">
    <property type="component" value="Unassembled WGS sequence"/>
</dbReference>
<name>A0A919E618_9PROT</name>
<accession>A0A919E618</accession>
<dbReference type="InterPro" id="IPR020617">
    <property type="entry name" value="Thiolase_C"/>
</dbReference>
<comment type="caution">
    <text evidence="7">The sequence shown here is derived from an EMBL/GenBank/DDBJ whole genome shotgun (WGS) entry which is preliminary data.</text>
</comment>